<dbReference type="PANTHER" id="PTHR23416">
    <property type="entry name" value="SIALIC ACID SYNTHASE-RELATED"/>
    <property type="match status" value="1"/>
</dbReference>
<evidence type="ECO:0000256" key="2">
    <source>
        <dbReference type="ARBA" id="ARBA00022679"/>
    </source>
</evidence>
<comment type="caution">
    <text evidence="3">The sequence shown here is derived from an EMBL/GenBank/DDBJ whole genome shotgun (WGS) entry which is preliminary data.</text>
</comment>
<dbReference type="CDD" id="cd04647">
    <property type="entry name" value="LbH_MAT_like"/>
    <property type="match status" value="1"/>
</dbReference>
<evidence type="ECO:0000313" key="3">
    <source>
        <dbReference type="EMBL" id="PQJ61638.1"/>
    </source>
</evidence>
<sequence>MLITHRIRAYIKQQNTPLSRLLYRVSKWFVYGQLPDLAWIYRPIYLVYRLASFTIQRLLNIFLYLPMLQARLEHYCPGLSLENGFPLIQGPLKIYIGNNTCLNGALSIHGHPDSGCCEIRMGENCYIGWQTGISVGKKVLIGDNVMIAGRTSINAHSGHSPGLDRYKPPVMADLVIEDDVWICTGVNIVKPVTIGRGSVVASGCVVTKDVPPNVLFAGNPGKVVRTLRGNE</sequence>
<accession>A0A2S7VHT2</accession>
<dbReference type="GO" id="GO:0005829">
    <property type="term" value="C:cytosol"/>
    <property type="evidence" value="ECO:0007669"/>
    <property type="project" value="TreeGrafter"/>
</dbReference>
<dbReference type="InterPro" id="IPR001451">
    <property type="entry name" value="Hexapep"/>
</dbReference>
<dbReference type="RefSeq" id="WP_105061530.1">
    <property type="nucleotide sequence ID" value="NZ_MSCJ01000003.1"/>
</dbReference>
<dbReference type="AlphaFoldDB" id="A0A2S7VHT2"/>
<proteinExistence type="inferred from homology"/>
<protein>
    <submittedName>
        <fullName evidence="3">Transferase</fullName>
    </submittedName>
</protein>
<dbReference type="Proteomes" id="UP000238730">
    <property type="component" value="Unassembled WGS sequence"/>
</dbReference>
<dbReference type="InterPro" id="IPR051159">
    <property type="entry name" value="Hexapeptide_acetyltransf"/>
</dbReference>
<dbReference type="EMBL" id="MSCJ01000003">
    <property type="protein sequence ID" value="PQJ61638.1"/>
    <property type="molecule type" value="Genomic_DNA"/>
</dbReference>
<name>A0A2S7VHT2_PHOAN</name>
<reference evidence="3 4" key="1">
    <citation type="submission" date="2016-12" db="EMBL/GenBank/DDBJ databases">
        <title>Diversity of luminous bacteria.</title>
        <authorList>
            <person name="Yoshizawa S."/>
            <person name="Kogure K."/>
        </authorList>
    </citation>
    <scope>NUCLEOTIDE SEQUENCE [LARGE SCALE GENOMIC DNA]</scope>
    <source>
        <strain evidence="3 4">LC1-200</strain>
    </source>
</reference>
<keyword evidence="2 3" id="KW-0808">Transferase</keyword>
<dbReference type="GO" id="GO:0008374">
    <property type="term" value="F:O-acyltransferase activity"/>
    <property type="evidence" value="ECO:0007669"/>
    <property type="project" value="TreeGrafter"/>
</dbReference>
<dbReference type="SUPFAM" id="SSF51161">
    <property type="entry name" value="Trimeric LpxA-like enzymes"/>
    <property type="match status" value="1"/>
</dbReference>
<dbReference type="Pfam" id="PF00132">
    <property type="entry name" value="Hexapep"/>
    <property type="match status" value="1"/>
</dbReference>
<dbReference type="PANTHER" id="PTHR23416:SF23">
    <property type="entry name" value="ACETYLTRANSFERASE C18B11.09C-RELATED"/>
    <property type="match status" value="1"/>
</dbReference>
<evidence type="ECO:0000256" key="1">
    <source>
        <dbReference type="ARBA" id="ARBA00007274"/>
    </source>
</evidence>
<dbReference type="OrthoDB" id="9815592at2"/>
<dbReference type="InterPro" id="IPR011004">
    <property type="entry name" value="Trimer_LpxA-like_sf"/>
</dbReference>
<comment type="similarity">
    <text evidence="1">Belongs to the transferase hexapeptide repeat family.</text>
</comment>
<gene>
    <name evidence="3" type="ORF">BTO08_15170</name>
</gene>
<evidence type="ECO:0000313" key="4">
    <source>
        <dbReference type="Proteomes" id="UP000238730"/>
    </source>
</evidence>
<organism evidence="3 4">
    <name type="scientific">Photobacterium angustum</name>
    <dbReference type="NCBI Taxonomy" id="661"/>
    <lineage>
        <taxon>Bacteria</taxon>
        <taxon>Pseudomonadati</taxon>
        <taxon>Pseudomonadota</taxon>
        <taxon>Gammaproteobacteria</taxon>
        <taxon>Vibrionales</taxon>
        <taxon>Vibrionaceae</taxon>
        <taxon>Photobacterium</taxon>
    </lineage>
</organism>
<dbReference type="Gene3D" id="2.160.10.10">
    <property type="entry name" value="Hexapeptide repeat proteins"/>
    <property type="match status" value="1"/>
</dbReference>